<dbReference type="Gene3D" id="1.20.120.520">
    <property type="entry name" value="nmb1532 protein domain like"/>
    <property type="match status" value="1"/>
</dbReference>
<dbReference type="RefSeq" id="WP_270045097.1">
    <property type="nucleotide sequence ID" value="NZ_JAPDOD010000053.1"/>
</dbReference>
<accession>A0A9X3MZU0</accession>
<dbReference type="SUPFAM" id="SSF51679">
    <property type="entry name" value="Bacterial luciferase-like"/>
    <property type="match status" value="1"/>
</dbReference>
<dbReference type="PANTHER" id="PTHR43244:SF1">
    <property type="entry name" value="5,10-METHYLENETETRAHYDROMETHANOPTERIN REDUCTASE"/>
    <property type="match status" value="1"/>
</dbReference>
<keyword evidence="1" id="KW-0560">Oxidoreductase</keyword>
<dbReference type="InterPro" id="IPR050564">
    <property type="entry name" value="F420-G6PD/mer"/>
</dbReference>
<evidence type="ECO:0000313" key="5">
    <source>
        <dbReference type="EMBL" id="MDA0165835.1"/>
    </source>
</evidence>
<sequence length="486" mass="53339">MNAVQFGVFITPSSDQPDTVVELAVLADQVGLDLVTFQDHPYQPKLLDAWTLLSYVAGRTERIRLAPNVLNLPLRPPAVMARAVAALDRLSGGRAELGIGAGGFWDAIEQMGGRRLTPGQSVDALAEAIDLMRALWVGEGRVTFDGDYYSLKRASRGPAPLHPPGLWIGAYKPRMLALTGRKGDGWLPSLPYLKDGDLAAGNAAIDRAAREAGRDPGEIRRMLNLPLPEDPVAELTRLALEERVDTFIVMADDPRVIEALAEIAVAVRDRVAGAAAEREVPAAPDSGLALTPTPDDGTRLSTHLPWDESTRPHRDPDPDTTYTPRGRAAGQHLIDVHDMLRRELDELRDLVRQVRAGIMTAGAARSELNKMALRQNDWTLGAFCSRYCRVVATHHSLEDDSIFPHLARDPGLKPVIDRLTDEHHVIHDAIEAVDHALVAHLTHPDDFEPLQNAIDLLTDTLLSHLSYEERELVEPLARLGFYPGQL</sequence>
<dbReference type="PANTHER" id="PTHR43244">
    <property type="match status" value="1"/>
</dbReference>
<proteinExistence type="predicted"/>
<keyword evidence="6" id="KW-1185">Reference proteome</keyword>
<dbReference type="Proteomes" id="UP001149140">
    <property type="component" value="Unassembled WGS sequence"/>
</dbReference>
<feature type="domain" description="Hemerythrin-like" evidence="4">
    <location>
        <begin position="333"/>
        <end position="473"/>
    </location>
</feature>
<gene>
    <name evidence="5" type="ORF">OM076_36550</name>
</gene>
<evidence type="ECO:0000313" key="6">
    <source>
        <dbReference type="Proteomes" id="UP001149140"/>
    </source>
</evidence>
<feature type="compositionally biased region" description="Basic and acidic residues" evidence="2">
    <location>
        <begin position="305"/>
        <end position="317"/>
    </location>
</feature>
<organism evidence="5 6">
    <name type="scientific">Solirubrobacter ginsenosidimutans</name>
    <dbReference type="NCBI Taxonomy" id="490573"/>
    <lineage>
        <taxon>Bacteria</taxon>
        <taxon>Bacillati</taxon>
        <taxon>Actinomycetota</taxon>
        <taxon>Thermoleophilia</taxon>
        <taxon>Solirubrobacterales</taxon>
        <taxon>Solirubrobacteraceae</taxon>
        <taxon>Solirubrobacter</taxon>
    </lineage>
</organism>
<dbReference type="InterPro" id="IPR036661">
    <property type="entry name" value="Luciferase-like_sf"/>
</dbReference>
<feature type="domain" description="Luciferase-like" evidence="3">
    <location>
        <begin position="6"/>
        <end position="227"/>
    </location>
</feature>
<dbReference type="CDD" id="cd12108">
    <property type="entry name" value="Hr-like"/>
    <property type="match status" value="1"/>
</dbReference>
<evidence type="ECO:0000256" key="1">
    <source>
        <dbReference type="ARBA" id="ARBA00023002"/>
    </source>
</evidence>
<reference evidence="5" key="1">
    <citation type="submission" date="2022-10" db="EMBL/GenBank/DDBJ databases">
        <title>The WGS of Solirubrobacter ginsenosidimutans DSM 21036.</title>
        <authorList>
            <person name="Jiang Z."/>
        </authorList>
    </citation>
    <scope>NUCLEOTIDE SEQUENCE</scope>
    <source>
        <strain evidence="5">DSM 21036</strain>
    </source>
</reference>
<dbReference type="InterPro" id="IPR011251">
    <property type="entry name" value="Luciferase-like_dom"/>
</dbReference>
<name>A0A9X3MZU0_9ACTN</name>
<dbReference type="GO" id="GO:0016705">
    <property type="term" value="F:oxidoreductase activity, acting on paired donors, with incorporation or reduction of molecular oxygen"/>
    <property type="evidence" value="ECO:0007669"/>
    <property type="project" value="InterPro"/>
</dbReference>
<dbReference type="Pfam" id="PF01814">
    <property type="entry name" value="Hemerythrin"/>
    <property type="match status" value="1"/>
</dbReference>
<evidence type="ECO:0000256" key="2">
    <source>
        <dbReference type="SAM" id="MobiDB-lite"/>
    </source>
</evidence>
<dbReference type="Gene3D" id="3.20.20.30">
    <property type="entry name" value="Luciferase-like domain"/>
    <property type="match status" value="1"/>
</dbReference>
<dbReference type="AlphaFoldDB" id="A0A9X3MZU0"/>
<protein>
    <submittedName>
        <fullName evidence="5">LLM class flavin-dependent oxidoreductase</fullName>
    </submittedName>
</protein>
<evidence type="ECO:0000259" key="3">
    <source>
        <dbReference type="Pfam" id="PF00296"/>
    </source>
</evidence>
<comment type="caution">
    <text evidence="5">The sequence shown here is derived from an EMBL/GenBank/DDBJ whole genome shotgun (WGS) entry which is preliminary data.</text>
</comment>
<evidence type="ECO:0000259" key="4">
    <source>
        <dbReference type="Pfam" id="PF01814"/>
    </source>
</evidence>
<feature type="region of interest" description="Disordered" evidence="2">
    <location>
        <begin position="276"/>
        <end position="328"/>
    </location>
</feature>
<dbReference type="Pfam" id="PF00296">
    <property type="entry name" value="Bac_luciferase"/>
    <property type="match status" value="1"/>
</dbReference>
<dbReference type="InterPro" id="IPR012312">
    <property type="entry name" value="Hemerythrin-like"/>
</dbReference>
<dbReference type="EMBL" id="JAPDOD010000053">
    <property type="protein sequence ID" value="MDA0165835.1"/>
    <property type="molecule type" value="Genomic_DNA"/>
</dbReference>